<dbReference type="AlphaFoldDB" id="A0A497XL54"/>
<sequence>MQTKKEAIVYLMEEVEKLIPVKTLDKQKKLGTIVFDIKNDCKVSFSFDTVLAGSKGKNSFVISFHMAIFNPTLDKVITAPFGKENIHDINYGLVLSLSYLNSLPKEWAVYSRYMFDNSKDYLDVAGVILEDIKKYFIQYIQPLAGDYNQLLDMYKDPTLIKNIGNWRQFITGVAAAILTDRESEIEDTIVPLAKANDKKIEFLEFKKSKNYEIELIKPIKDYIYKNRIK</sequence>
<gene>
    <name evidence="1" type="ORF">BCL90_5269</name>
    <name evidence="2" type="ORF">E3V97_16135</name>
</gene>
<dbReference type="Proteomes" id="UP000273898">
    <property type="component" value="Unassembled WGS sequence"/>
</dbReference>
<keyword evidence="4" id="KW-1185">Reference proteome</keyword>
<protein>
    <recommendedName>
        <fullName evidence="5">DUF4304 domain-containing protein</fullName>
    </recommendedName>
</protein>
<evidence type="ECO:0000313" key="1">
    <source>
        <dbReference type="EMBL" id="RLJ69176.1"/>
    </source>
</evidence>
<dbReference type="OrthoDB" id="1030388at2"/>
<evidence type="ECO:0008006" key="5">
    <source>
        <dbReference type="Google" id="ProtNLM"/>
    </source>
</evidence>
<evidence type="ECO:0000313" key="4">
    <source>
        <dbReference type="Proteomes" id="UP000297429"/>
    </source>
</evidence>
<dbReference type="EMBL" id="RCCK01000018">
    <property type="protein sequence ID" value="RLJ69176.1"/>
    <property type="molecule type" value="Genomic_DNA"/>
</dbReference>
<dbReference type="Proteomes" id="UP000297429">
    <property type="component" value="Unassembled WGS sequence"/>
</dbReference>
<organism evidence="1 3">
    <name type="scientific">Pedobacter alluvionis</name>
    <dbReference type="NCBI Taxonomy" id="475253"/>
    <lineage>
        <taxon>Bacteria</taxon>
        <taxon>Pseudomonadati</taxon>
        <taxon>Bacteroidota</taxon>
        <taxon>Sphingobacteriia</taxon>
        <taxon>Sphingobacteriales</taxon>
        <taxon>Sphingobacteriaceae</taxon>
        <taxon>Pedobacter</taxon>
    </lineage>
</organism>
<dbReference type="RefSeq" id="WP_121288066.1">
    <property type="nucleotide sequence ID" value="NZ_RCCK01000018.1"/>
</dbReference>
<evidence type="ECO:0000313" key="2">
    <source>
        <dbReference type="EMBL" id="TFB29725.1"/>
    </source>
</evidence>
<name>A0A497XL54_9SPHI</name>
<comment type="caution">
    <text evidence="1">The sequence shown here is derived from an EMBL/GenBank/DDBJ whole genome shotgun (WGS) entry which is preliminary data.</text>
</comment>
<proteinExistence type="predicted"/>
<evidence type="ECO:0000313" key="3">
    <source>
        <dbReference type="Proteomes" id="UP000273898"/>
    </source>
</evidence>
<reference evidence="1 3" key="1">
    <citation type="submission" date="2018-10" db="EMBL/GenBank/DDBJ databases">
        <title>Genomic Encyclopedia of Archaeal and Bacterial Type Strains, Phase II (KMG-II): from individual species to whole genera.</title>
        <authorList>
            <person name="Goeker M."/>
        </authorList>
    </citation>
    <scope>NUCLEOTIDE SEQUENCE [LARGE SCALE GENOMIC DNA]</scope>
    <source>
        <strain evidence="1 3">DSM 19624</strain>
    </source>
</reference>
<accession>A0A497XL54</accession>
<dbReference type="EMBL" id="SOPX01000003">
    <property type="protein sequence ID" value="TFB29725.1"/>
    <property type="molecule type" value="Genomic_DNA"/>
</dbReference>
<reference evidence="2 4" key="2">
    <citation type="submission" date="2019-03" db="EMBL/GenBank/DDBJ databases">
        <authorList>
            <person name="He R.-H."/>
        </authorList>
    </citation>
    <scope>NUCLEOTIDE SEQUENCE [LARGE SCALE GENOMIC DNA]</scope>
    <source>
        <strain evidence="2 4">DSM 19624</strain>
    </source>
</reference>